<keyword evidence="6" id="KW-1185">Reference proteome</keyword>
<evidence type="ECO:0000313" key="6">
    <source>
        <dbReference type="Proteomes" id="UP000316079"/>
    </source>
</evidence>
<dbReference type="GO" id="GO:0002376">
    <property type="term" value="P:immune system process"/>
    <property type="evidence" value="ECO:0007669"/>
    <property type="project" value="UniProtKB-KW"/>
</dbReference>
<name>A0A553MXJ2_9TELE</name>
<dbReference type="EMBL" id="SRMA01027219">
    <property type="protein sequence ID" value="TRY57903.1"/>
    <property type="molecule type" value="Genomic_DNA"/>
</dbReference>
<dbReference type="GO" id="GO:0005886">
    <property type="term" value="C:plasma membrane"/>
    <property type="evidence" value="ECO:0007669"/>
    <property type="project" value="TreeGrafter"/>
</dbReference>
<sequence length="130" mass="14961">MMLFVIYIYLTSLVSGENEDKTVHQKPDNLILNNGETSEIKCSHQIPNYDRLLWYKQSRNKEITFMGYLIGEMGYPEEPFLNKIRIQGDSNKFKGSLTLLNVTSENTSVYLCAAYYTAAPNVFVSFKNIQ</sequence>
<dbReference type="InterPro" id="IPR013783">
    <property type="entry name" value="Ig-like_fold"/>
</dbReference>
<protein>
    <recommendedName>
        <fullName evidence="4">Ig-like domain-containing protein</fullName>
    </recommendedName>
</protein>
<proteinExistence type="predicted"/>
<dbReference type="InterPro" id="IPR036179">
    <property type="entry name" value="Ig-like_dom_sf"/>
</dbReference>
<dbReference type="AlphaFoldDB" id="A0A553MXJ2"/>
<dbReference type="InterPro" id="IPR007110">
    <property type="entry name" value="Ig-like_dom"/>
</dbReference>
<evidence type="ECO:0000256" key="3">
    <source>
        <dbReference type="SAM" id="SignalP"/>
    </source>
</evidence>
<dbReference type="GO" id="GO:0007166">
    <property type="term" value="P:cell surface receptor signaling pathway"/>
    <property type="evidence" value="ECO:0007669"/>
    <property type="project" value="TreeGrafter"/>
</dbReference>
<dbReference type="Pfam" id="PF07686">
    <property type="entry name" value="V-set"/>
    <property type="match status" value="1"/>
</dbReference>
<evidence type="ECO:0000259" key="4">
    <source>
        <dbReference type="PROSITE" id="PS50835"/>
    </source>
</evidence>
<dbReference type="PROSITE" id="PS50835">
    <property type="entry name" value="IG_LIKE"/>
    <property type="match status" value="1"/>
</dbReference>
<keyword evidence="2" id="KW-0391">Immunity</keyword>
<feature type="chain" id="PRO_5022132041" description="Ig-like domain-containing protein" evidence="3">
    <location>
        <begin position="17"/>
        <end position="130"/>
    </location>
</feature>
<accession>A0A553MXJ2</accession>
<dbReference type="InterPro" id="IPR013106">
    <property type="entry name" value="Ig_V-set"/>
</dbReference>
<gene>
    <name evidence="5" type="ORF">DNTS_014419</name>
</gene>
<dbReference type="OrthoDB" id="8947657at2759"/>
<feature type="signal peptide" evidence="3">
    <location>
        <begin position="1"/>
        <end position="16"/>
    </location>
</feature>
<dbReference type="SUPFAM" id="SSF48726">
    <property type="entry name" value="Immunoglobulin"/>
    <property type="match status" value="1"/>
</dbReference>
<organism evidence="5 6">
    <name type="scientific">Danionella cerebrum</name>
    <dbReference type="NCBI Taxonomy" id="2873325"/>
    <lineage>
        <taxon>Eukaryota</taxon>
        <taxon>Metazoa</taxon>
        <taxon>Chordata</taxon>
        <taxon>Craniata</taxon>
        <taxon>Vertebrata</taxon>
        <taxon>Euteleostomi</taxon>
        <taxon>Actinopterygii</taxon>
        <taxon>Neopterygii</taxon>
        <taxon>Teleostei</taxon>
        <taxon>Ostariophysi</taxon>
        <taxon>Cypriniformes</taxon>
        <taxon>Danionidae</taxon>
        <taxon>Danioninae</taxon>
        <taxon>Danionella</taxon>
    </lineage>
</organism>
<dbReference type="Proteomes" id="UP000316079">
    <property type="component" value="Unassembled WGS sequence"/>
</dbReference>
<evidence type="ECO:0000313" key="5">
    <source>
        <dbReference type="EMBL" id="TRY57903.1"/>
    </source>
</evidence>
<reference evidence="5 6" key="1">
    <citation type="journal article" date="2019" name="Sci. Data">
        <title>Hybrid genome assembly and annotation of Danionella translucida.</title>
        <authorList>
            <person name="Kadobianskyi M."/>
            <person name="Schulze L."/>
            <person name="Schuelke M."/>
            <person name="Judkewitz B."/>
        </authorList>
    </citation>
    <scope>NUCLEOTIDE SEQUENCE [LARGE SCALE GENOMIC DNA]</scope>
    <source>
        <strain evidence="5 6">Bolton</strain>
    </source>
</reference>
<keyword evidence="1 3" id="KW-0732">Signal</keyword>
<feature type="domain" description="Ig-like" evidence="4">
    <location>
        <begin position="21"/>
        <end position="125"/>
    </location>
</feature>
<dbReference type="PANTHER" id="PTHR23268">
    <property type="entry name" value="T-CELL RECEPTOR BETA CHAIN"/>
    <property type="match status" value="1"/>
</dbReference>
<comment type="caution">
    <text evidence="5">The sequence shown here is derived from an EMBL/GenBank/DDBJ whole genome shotgun (WGS) entry which is preliminary data.</text>
</comment>
<evidence type="ECO:0000256" key="1">
    <source>
        <dbReference type="ARBA" id="ARBA00022729"/>
    </source>
</evidence>
<dbReference type="PANTHER" id="PTHR23268:SF102">
    <property type="entry name" value="IMMUNOGLOBULIN V-SET DOMAIN-CONTAINING PROTEIN"/>
    <property type="match status" value="1"/>
</dbReference>
<evidence type="ECO:0000256" key="2">
    <source>
        <dbReference type="ARBA" id="ARBA00022859"/>
    </source>
</evidence>
<dbReference type="Gene3D" id="2.60.40.10">
    <property type="entry name" value="Immunoglobulins"/>
    <property type="match status" value="1"/>
</dbReference>
<dbReference type="InterPro" id="IPR050413">
    <property type="entry name" value="TCR_beta_variable"/>
</dbReference>